<dbReference type="AlphaFoldDB" id="A0A5J9W6C3"/>
<organism evidence="2 3">
    <name type="scientific">Eragrostis curvula</name>
    <name type="common">weeping love grass</name>
    <dbReference type="NCBI Taxonomy" id="38414"/>
    <lineage>
        <taxon>Eukaryota</taxon>
        <taxon>Viridiplantae</taxon>
        <taxon>Streptophyta</taxon>
        <taxon>Embryophyta</taxon>
        <taxon>Tracheophyta</taxon>
        <taxon>Spermatophyta</taxon>
        <taxon>Magnoliopsida</taxon>
        <taxon>Liliopsida</taxon>
        <taxon>Poales</taxon>
        <taxon>Poaceae</taxon>
        <taxon>PACMAD clade</taxon>
        <taxon>Chloridoideae</taxon>
        <taxon>Eragrostideae</taxon>
        <taxon>Eragrostidinae</taxon>
        <taxon>Eragrostis</taxon>
    </lineage>
</organism>
<sequence length="188" mass="20048">MHVFHVHRYSLLKALGLRRSVRSATFTVAGYDWAVRLYPSGAGASPQQHASISLDLLSVPAMSAAVAEAWVVFSLALVDQTTPGQTRSLLPGGAAKKLQTFRVEKGEGCRALEEEVLCIFHDAGTARAVSLQGLQDVLVHQVASCREAVVAEQPGKELDFGGDFGGPNHSGVTVLFAVRPQDLVSNAR</sequence>
<dbReference type="Proteomes" id="UP000324897">
    <property type="component" value="Unassembled WGS sequence"/>
</dbReference>
<evidence type="ECO:0000313" key="2">
    <source>
        <dbReference type="EMBL" id="TVU43516.1"/>
    </source>
</evidence>
<proteinExistence type="predicted"/>
<dbReference type="Gene3D" id="2.60.210.10">
    <property type="entry name" value="Apoptosis, Tumor Necrosis Factor Receptor Associated Protein 2, Chain A"/>
    <property type="match status" value="1"/>
</dbReference>
<dbReference type="InterPro" id="IPR002083">
    <property type="entry name" value="MATH/TRAF_dom"/>
</dbReference>
<dbReference type="Gramene" id="TVU43516">
    <property type="protein sequence ID" value="TVU43516"/>
    <property type="gene ID" value="EJB05_09993"/>
</dbReference>
<keyword evidence="3" id="KW-1185">Reference proteome</keyword>
<dbReference type="PROSITE" id="PS50144">
    <property type="entry name" value="MATH"/>
    <property type="match status" value="1"/>
</dbReference>
<accession>A0A5J9W6C3</accession>
<dbReference type="SUPFAM" id="SSF49599">
    <property type="entry name" value="TRAF domain-like"/>
    <property type="match status" value="1"/>
</dbReference>
<feature type="non-terminal residue" evidence="2">
    <location>
        <position position="1"/>
    </location>
</feature>
<dbReference type="EMBL" id="RWGY01000005">
    <property type="protein sequence ID" value="TVU43516.1"/>
    <property type="molecule type" value="Genomic_DNA"/>
</dbReference>
<evidence type="ECO:0000259" key="1">
    <source>
        <dbReference type="PROSITE" id="PS50144"/>
    </source>
</evidence>
<dbReference type="Pfam" id="PF22486">
    <property type="entry name" value="MATH_2"/>
    <property type="match status" value="1"/>
</dbReference>
<dbReference type="CDD" id="cd00121">
    <property type="entry name" value="MATH"/>
    <property type="match status" value="1"/>
</dbReference>
<evidence type="ECO:0000313" key="3">
    <source>
        <dbReference type="Proteomes" id="UP000324897"/>
    </source>
</evidence>
<protein>
    <recommendedName>
        <fullName evidence="1">MATH domain-containing protein</fullName>
    </recommendedName>
</protein>
<gene>
    <name evidence="2" type="ORF">EJB05_09993</name>
</gene>
<name>A0A5J9W6C3_9POAL</name>
<dbReference type="InterPro" id="IPR008974">
    <property type="entry name" value="TRAF-like"/>
</dbReference>
<comment type="caution">
    <text evidence="2">The sequence shown here is derived from an EMBL/GenBank/DDBJ whole genome shotgun (WGS) entry which is preliminary data.</text>
</comment>
<feature type="domain" description="MATH" evidence="1">
    <location>
        <begin position="1"/>
        <end position="123"/>
    </location>
</feature>
<reference evidence="2 3" key="1">
    <citation type="journal article" date="2019" name="Sci. Rep.">
        <title>A high-quality genome of Eragrostis curvula grass provides insights into Poaceae evolution and supports new strategies to enhance forage quality.</title>
        <authorList>
            <person name="Carballo J."/>
            <person name="Santos B.A.C.M."/>
            <person name="Zappacosta D."/>
            <person name="Garbus I."/>
            <person name="Selva J.P."/>
            <person name="Gallo C.A."/>
            <person name="Diaz A."/>
            <person name="Albertini E."/>
            <person name="Caccamo M."/>
            <person name="Echenique V."/>
        </authorList>
    </citation>
    <scope>NUCLEOTIDE SEQUENCE [LARGE SCALE GENOMIC DNA]</scope>
    <source>
        <strain evidence="3">cv. Victoria</strain>
        <tissue evidence="2">Leaf</tissue>
    </source>
</reference>